<dbReference type="AlphaFoldDB" id="A0A2P0YPF6"/>
<accession>A0A2P0YPF6</accession>
<proteinExistence type="evidence at transcript level"/>
<evidence type="ECO:0000256" key="2">
    <source>
        <dbReference type="ARBA" id="ARBA00023125"/>
    </source>
</evidence>
<gene>
    <name evidence="7" type="primary">NAC34</name>
</gene>
<dbReference type="EMBL" id="KY461058">
    <property type="protein sequence ID" value="AVG22616.1"/>
    <property type="molecule type" value="mRNA"/>
</dbReference>
<keyword evidence="4" id="KW-0539">Nucleus</keyword>
<organism evidence="7">
    <name type="scientific">Triticum aestivum</name>
    <name type="common">Wheat</name>
    <dbReference type="NCBI Taxonomy" id="4565"/>
    <lineage>
        <taxon>Eukaryota</taxon>
        <taxon>Viridiplantae</taxon>
        <taxon>Streptophyta</taxon>
        <taxon>Embryophyta</taxon>
        <taxon>Tracheophyta</taxon>
        <taxon>Spermatophyta</taxon>
        <taxon>Magnoliopsida</taxon>
        <taxon>Liliopsida</taxon>
        <taxon>Poales</taxon>
        <taxon>Poaceae</taxon>
        <taxon>BOP clade</taxon>
        <taxon>Pooideae</taxon>
        <taxon>Triticodae</taxon>
        <taxon>Triticeae</taxon>
        <taxon>Triticinae</taxon>
        <taxon>Triticum</taxon>
    </lineage>
</organism>
<keyword evidence="1" id="KW-0805">Transcription regulation</keyword>
<dbReference type="GO" id="GO:0006355">
    <property type="term" value="P:regulation of DNA-templated transcription"/>
    <property type="evidence" value="ECO:0007669"/>
    <property type="project" value="InterPro"/>
</dbReference>
<evidence type="ECO:0000256" key="1">
    <source>
        <dbReference type="ARBA" id="ARBA00023015"/>
    </source>
</evidence>
<dbReference type="GO" id="GO:0003677">
    <property type="term" value="F:DNA binding"/>
    <property type="evidence" value="ECO:0007669"/>
    <property type="project" value="UniProtKB-KW"/>
</dbReference>
<keyword evidence="3" id="KW-0804">Transcription</keyword>
<name>A0A2P0YPF6_WHEAT</name>
<dbReference type="PROSITE" id="PS51005">
    <property type="entry name" value="NAC"/>
    <property type="match status" value="1"/>
</dbReference>
<evidence type="ECO:0000313" key="7">
    <source>
        <dbReference type="EMBL" id="AVG22616.1"/>
    </source>
</evidence>
<reference evidence="7" key="1">
    <citation type="submission" date="2017-01" db="EMBL/GenBank/DDBJ databases">
        <title>Scale cloning and expression analysis of NAC in wheat (Triticum aestivum L.) under Stripe Rust and Powdery Mildew fungus stress based on RNA-seq Genome-widely.</title>
        <authorList>
            <person name="Lv S."/>
            <person name="Zhang H."/>
        </authorList>
    </citation>
    <scope>NUCLEOTIDE SEQUENCE</scope>
    <source>
        <tissue evidence="7">Leaves</tissue>
    </source>
</reference>
<protein>
    <submittedName>
        <fullName evidence="7">NAC domain-containing protein 34</fullName>
    </submittedName>
</protein>
<feature type="compositionally biased region" description="Polar residues" evidence="5">
    <location>
        <begin position="183"/>
        <end position="200"/>
    </location>
</feature>
<evidence type="ECO:0000259" key="6">
    <source>
        <dbReference type="PROSITE" id="PS51005"/>
    </source>
</evidence>
<dbReference type="Gene3D" id="2.170.150.80">
    <property type="entry name" value="NAC domain"/>
    <property type="match status" value="1"/>
</dbReference>
<evidence type="ECO:0000256" key="3">
    <source>
        <dbReference type="ARBA" id="ARBA00023163"/>
    </source>
</evidence>
<feature type="domain" description="NAC" evidence="6">
    <location>
        <begin position="1"/>
        <end position="40"/>
    </location>
</feature>
<feature type="region of interest" description="Disordered" evidence="5">
    <location>
        <begin position="142"/>
        <end position="200"/>
    </location>
</feature>
<feature type="compositionally biased region" description="Polar residues" evidence="5">
    <location>
        <begin position="142"/>
        <end position="162"/>
    </location>
</feature>
<evidence type="ECO:0000256" key="5">
    <source>
        <dbReference type="SAM" id="MobiDB-lite"/>
    </source>
</evidence>
<dbReference type="InterPro" id="IPR003441">
    <property type="entry name" value="NAC-dom"/>
</dbReference>
<keyword evidence="2" id="KW-0238">DNA-binding</keyword>
<dbReference type="ExpressionAtlas" id="A0A2P0YPF6">
    <property type="expression patterns" value="differential"/>
</dbReference>
<dbReference type="InterPro" id="IPR036093">
    <property type="entry name" value="NAC_dom_sf"/>
</dbReference>
<evidence type="ECO:0000256" key="4">
    <source>
        <dbReference type="ARBA" id="ARBA00023242"/>
    </source>
</evidence>
<sequence length="227" mass="24095">MHEYRLAAADAHAANTYRPMKFRNASMRLDDWVLCRIYKKTSQVSPMAVPPLSDHELDEPSGAGACPMSSAGMIMQGGAGGYPLQAAASGTQRMPKIPSISELLNEYSLAQLFDDSGHALMARHDQHAALFGHPIMGQFHVNSGGNNMSQLGQMDSSASTSVAGEGAAGKRKRPSEDGDHNRPTNQPATAVTGKKPNSSCLGATTFQTGNNTLQGSLGQGHQTLLRF</sequence>